<feature type="region of interest" description="Disordered" evidence="1">
    <location>
        <begin position="103"/>
        <end position="142"/>
    </location>
</feature>
<organism evidence="3 4">
    <name type="scientific">Novymonas esmeraldas</name>
    <dbReference type="NCBI Taxonomy" id="1808958"/>
    <lineage>
        <taxon>Eukaryota</taxon>
        <taxon>Discoba</taxon>
        <taxon>Euglenozoa</taxon>
        <taxon>Kinetoplastea</taxon>
        <taxon>Metakinetoplastina</taxon>
        <taxon>Trypanosomatida</taxon>
        <taxon>Trypanosomatidae</taxon>
        <taxon>Novymonas</taxon>
    </lineage>
</organism>
<keyword evidence="2" id="KW-0472">Membrane</keyword>
<dbReference type="EMBL" id="JAECZO010000115">
    <property type="protein sequence ID" value="KAK7197672.1"/>
    <property type="molecule type" value="Genomic_DNA"/>
</dbReference>
<sequence length="142" mass="15597">MTTLEKKDIISTPVPFPTIPIKAPPRSQRSWIENNWWVLLILECVILFAAFVGLLVYYLCYVRTPGKRLLDDRVDNDGLSHYGSELASSSRASSVASKRSFTDSAAGGMVDGARPQRSASNAAASSSAYTRRSGASNRRKRN</sequence>
<comment type="caution">
    <text evidence="3">The sequence shown here is derived from an EMBL/GenBank/DDBJ whole genome shotgun (WGS) entry which is preliminary data.</text>
</comment>
<feature type="compositionally biased region" description="Low complexity" evidence="1">
    <location>
        <begin position="113"/>
        <end position="136"/>
    </location>
</feature>
<protein>
    <submittedName>
        <fullName evidence="3">Uncharacterized protein</fullName>
    </submittedName>
</protein>
<keyword evidence="2" id="KW-1133">Transmembrane helix</keyword>
<accession>A0AAW0ETR2</accession>
<feature type="transmembrane region" description="Helical" evidence="2">
    <location>
        <begin position="36"/>
        <end position="60"/>
    </location>
</feature>
<keyword evidence="2" id="KW-0812">Transmembrane</keyword>
<name>A0AAW0ETR2_9TRYP</name>
<gene>
    <name evidence="3" type="ORF">NESM_000718700</name>
</gene>
<evidence type="ECO:0000313" key="3">
    <source>
        <dbReference type="EMBL" id="KAK7197672.1"/>
    </source>
</evidence>
<dbReference type="Proteomes" id="UP001430356">
    <property type="component" value="Unassembled WGS sequence"/>
</dbReference>
<keyword evidence="4" id="KW-1185">Reference proteome</keyword>
<dbReference type="AlphaFoldDB" id="A0AAW0ETR2"/>
<evidence type="ECO:0000313" key="4">
    <source>
        <dbReference type="Proteomes" id="UP001430356"/>
    </source>
</evidence>
<evidence type="ECO:0000256" key="2">
    <source>
        <dbReference type="SAM" id="Phobius"/>
    </source>
</evidence>
<reference evidence="3 4" key="1">
    <citation type="journal article" date="2021" name="MBio">
        <title>A New Model Trypanosomatid, Novymonas esmeraldas: Genomic Perception of Its 'Candidatus Pandoraea novymonadis' Endosymbiont.</title>
        <authorList>
            <person name="Zakharova A."/>
            <person name="Saura A."/>
            <person name="Butenko A."/>
            <person name="Podesvova L."/>
            <person name="Warmusova S."/>
            <person name="Kostygov A.Y."/>
            <person name="Nenarokova A."/>
            <person name="Lukes J."/>
            <person name="Opperdoes F.R."/>
            <person name="Yurchenko V."/>
        </authorList>
    </citation>
    <scope>NUCLEOTIDE SEQUENCE [LARGE SCALE GENOMIC DNA]</scope>
    <source>
        <strain evidence="3 4">E262AT.01</strain>
    </source>
</reference>
<evidence type="ECO:0000256" key="1">
    <source>
        <dbReference type="SAM" id="MobiDB-lite"/>
    </source>
</evidence>
<proteinExistence type="predicted"/>